<keyword evidence="2" id="KW-1185">Reference proteome</keyword>
<sequence length="39" mass="4380">MQAMLAMLVLIGTPSTREVIRSKIKKSNMKLRKSTFLGT</sequence>
<reference evidence="1 2" key="1">
    <citation type="submission" date="2018-10" db="EMBL/GenBank/DDBJ databases">
        <authorList>
            <person name="Ekblom R."/>
            <person name="Jareborg N."/>
        </authorList>
    </citation>
    <scope>NUCLEOTIDE SEQUENCE [LARGE SCALE GENOMIC DNA]</scope>
    <source>
        <tissue evidence="1">Muscle</tissue>
    </source>
</reference>
<dbReference type="EMBL" id="CYRY02003510">
    <property type="protein sequence ID" value="VCW68116.1"/>
    <property type="molecule type" value="Genomic_DNA"/>
</dbReference>
<accession>A0A9X9PVB7</accession>
<organism evidence="1 2">
    <name type="scientific">Gulo gulo</name>
    <name type="common">Wolverine</name>
    <name type="synonym">Gluton</name>
    <dbReference type="NCBI Taxonomy" id="48420"/>
    <lineage>
        <taxon>Eukaryota</taxon>
        <taxon>Metazoa</taxon>
        <taxon>Chordata</taxon>
        <taxon>Craniata</taxon>
        <taxon>Vertebrata</taxon>
        <taxon>Euteleostomi</taxon>
        <taxon>Mammalia</taxon>
        <taxon>Eutheria</taxon>
        <taxon>Laurasiatheria</taxon>
        <taxon>Carnivora</taxon>
        <taxon>Caniformia</taxon>
        <taxon>Musteloidea</taxon>
        <taxon>Mustelidae</taxon>
        <taxon>Guloninae</taxon>
        <taxon>Gulo</taxon>
    </lineage>
</organism>
<dbReference type="AlphaFoldDB" id="A0A9X9PVB7"/>
<dbReference type="Proteomes" id="UP000269945">
    <property type="component" value="Unassembled WGS sequence"/>
</dbReference>
<comment type="caution">
    <text evidence="1">The sequence shown here is derived from an EMBL/GenBank/DDBJ whole genome shotgun (WGS) entry which is preliminary data.</text>
</comment>
<proteinExistence type="predicted"/>
<gene>
    <name evidence="1" type="ORF">BN2614_LOCUS2</name>
</gene>
<evidence type="ECO:0000313" key="2">
    <source>
        <dbReference type="Proteomes" id="UP000269945"/>
    </source>
</evidence>
<protein>
    <submittedName>
        <fullName evidence="1">Uncharacterized protein</fullName>
    </submittedName>
</protein>
<name>A0A9X9PVB7_GULGU</name>
<evidence type="ECO:0000313" key="1">
    <source>
        <dbReference type="EMBL" id="VCW68116.1"/>
    </source>
</evidence>